<dbReference type="OrthoDB" id="6121298at2759"/>
<evidence type="ECO:0000313" key="1">
    <source>
        <dbReference type="EMBL" id="VDI72619.1"/>
    </source>
</evidence>
<evidence type="ECO:0000313" key="2">
    <source>
        <dbReference type="Proteomes" id="UP000596742"/>
    </source>
</evidence>
<proteinExistence type="predicted"/>
<gene>
    <name evidence="1" type="ORF">MGAL_10B000625</name>
</gene>
<keyword evidence="2" id="KW-1185">Reference proteome</keyword>
<sequence>MSLTQWLKTGSVKTRTPVTPGLPDPADCISTQDALIVQTANDAVDTVVSAPSRKRKRGDYINYDEETRAKIARYAVDNGVARASRKFTSDLGRKVSETTIRSMRDTYVKLKKKGNFDTKVQDWIQRYGTGCQLFVNKVIVPSVALCSNVNKKKMQVAL</sequence>
<name>A0A8B6H268_MYTGA</name>
<dbReference type="AlphaFoldDB" id="A0A8B6H268"/>
<reference evidence="1" key="1">
    <citation type="submission" date="2018-11" db="EMBL/GenBank/DDBJ databases">
        <authorList>
            <person name="Alioto T."/>
            <person name="Alioto T."/>
        </authorList>
    </citation>
    <scope>NUCLEOTIDE SEQUENCE</scope>
</reference>
<organism evidence="1 2">
    <name type="scientific">Mytilus galloprovincialis</name>
    <name type="common">Mediterranean mussel</name>
    <dbReference type="NCBI Taxonomy" id="29158"/>
    <lineage>
        <taxon>Eukaryota</taxon>
        <taxon>Metazoa</taxon>
        <taxon>Spiralia</taxon>
        <taxon>Lophotrochozoa</taxon>
        <taxon>Mollusca</taxon>
        <taxon>Bivalvia</taxon>
        <taxon>Autobranchia</taxon>
        <taxon>Pteriomorphia</taxon>
        <taxon>Mytilida</taxon>
        <taxon>Mytiloidea</taxon>
        <taxon>Mytilidae</taxon>
        <taxon>Mytilinae</taxon>
        <taxon>Mytilus</taxon>
    </lineage>
</organism>
<protein>
    <submittedName>
        <fullName evidence="1">Uncharacterized protein</fullName>
    </submittedName>
</protein>
<dbReference type="Proteomes" id="UP000596742">
    <property type="component" value="Unassembled WGS sequence"/>
</dbReference>
<comment type="caution">
    <text evidence="1">The sequence shown here is derived from an EMBL/GenBank/DDBJ whole genome shotgun (WGS) entry which is preliminary data.</text>
</comment>
<feature type="non-terminal residue" evidence="1">
    <location>
        <position position="158"/>
    </location>
</feature>
<dbReference type="EMBL" id="UYJE01009353">
    <property type="protein sequence ID" value="VDI72619.1"/>
    <property type="molecule type" value="Genomic_DNA"/>
</dbReference>
<accession>A0A8B6H268</accession>